<dbReference type="Gene3D" id="1.10.287.1490">
    <property type="match status" value="1"/>
</dbReference>
<name>A0AAV8T9N6_9ROSI</name>
<reference evidence="5 6" key="1">
    <citation type="submission" date="2021-09" db="EMBL/GenBank/DDBJ databases">
        <title>Genomic insights and catalytic innovation underlie evolution of tropane alkaloids biosynthesis.</title>
        <authorList>
            <person name="Wang Y.-J."/>
            <person name="Tian T."/>
            <person name="Huang J.-P."/>
            <person name="Huang S.-X."/>
        </authorList>
    </citation>
    <scope>NUCLEOTIDE SEQUENCE [LARGE SCALE GENOMIC DNA]</scope>
    <source>
        <strain evidence="5">KIB-2018</strain>
        <tissue evidence="5">Leaf</tissue>
    </source>
</reference>
<comment type="similarity">
    <text evidence="1">Belongs to the FPP family.</text>
</comment>
<dbReference type="Pfam" id="PF05911">
    <property type="entry name" value="FPP"/>
    <property type="match status" value="1"/>
</dbReference>
<evidence type="ECO:0000313" key="5">
    <source>
        <dbReference type="EMBL" id="KAJ8763541.1"/>
    </source>
</evidence>
<evidence type="ECO:0000256" key="3">
    <source>
        <dbReference type="SAM" id="Coils"/>
    </source>
</evidence>
<feature type="region of interest" description="Disordered" evidence="4">
    <location>
        <begin position="464"/>
        <end position="489"/>
    </location>
</feature>
<dbReference type="PANTHER" id="PTHR31580:SF8">
    <property type="entry name" value="FILAMENT-LIKE PROTEIN (DUF869)"/>
    <property type="match status" value="1"/>
</dbReference>
<accession>A0AAV8T9N6</accession>
<comment type="caution">
    <text evidence="5">The sequence shown here is derived from an EMBL/GenBank/DDBJ whole genome shotgun (WGS) entry which is preliminary data.</text>
</comment>
<gene>
    <name evidence="5" type="ORF">K2173_002424</name>
</gene>
<sequence>MDNSRTWLWRKKPSEKTIVTTSKFGMPVKAIDGEGSMLPGGCEVGPTRHLRNLNEKLASVLLDSLAKADPLTRHDLISKEAISGEGKSEEEVLSVNKGEYEQGIATNESSSYSDTAFKQCMLHVASLQEEQDPKIQDALLKASSEFQKVQRKLEDRLMEMSKNLANLAIENTNLSNALLVKENLVEELRRRATQTVAEFNALMARLDSTEKENAFLKYEFHMLEKELQVRNEKLEYTRQLADASHSQQLESVKKLAKLEAECQRLRALMQKRLPGLAATEKIKSEIEMHGRDPVNFKRKPNPTKDLILMETAMERFSETPVKKTDCLIERLRGMEQENRTLREIVTKKNAELQSSRIMFSRAASRLSQVEAKLLDVSGGQRSLELTQGDQLSQELYPIPGLDVCSSYRDSSSNSWADALISELEIFRDRKPKSPSESRVIEFPDMSLMHDFAEMEKLVVVSVEAPPDDDNHPSSAGKELVPADQSDLGCGKDNQEIHSKDIPNGKPFDWIQDVLNAMLKEQRSSKRSLIELLEDIKIALGYVHYANVLEDDATRTSRHHTESTLKTHIPLKSLTNCSSNQASNSANTAMETSRPCGPSSLSKSICSIVQLVEKMVLNSSAIDYSNSTPSAAASDYFVHVFQWRNCELNAVLQRFVDICKSLLDGKVGLEDFAEELLLTLDWTMNNVVTPQDASNARDKISKYFVWNSPETENQVGVAPVQSKPICLSKEQPSWLRLITSPRDHTTYQTECAKSFLQDENKRLKEDLKHMESAKRDVEDRLQSATNKTEVFNKQLEESERSLQSLKAEIDSLKESKGLIEDQFENQKSINEDLDTQLTVAKAKLNEVLQKLSSLEVELEDKNNCCEDLEATCLDLQLQVESVAKMETLNRDEQGTQPHNGWEMTSASIKLAECQETILNLGKQLRALASPREVALLDRVFTTTNATSTAINTRNFIKRFSLHDQMLAEDNAKAIILRSPTEDTHTQNPSHAINVLARKPDSSPAGALAIVPTKKHGGIGMLRRLLMRRKKQSVKKSQLPKA</sequence>
<dbReference type="EMBL" id="JAIWQS010000005">
    <property type="protein sequence ID" value="KAJ8763541.1"/>
    <property type="molecule type" value="Genomic_DNA"/>
</dbReference>
<evidence type="ECO:0000256" key="4">
    <source>
        <dbReference type="SAM" id="MobiDB-lite"/>
    </source>
</evidence>
<protein>
    <recommendedName>
        <fullName evidence="7">Filament-like plant protein 7</fullName>
    </recommendedName>
</protein>
<keyword evidence="2 3" id="KW-0175">Coiled coil</keyword>
<dbReference type="PANTHER" id="PTHR31580">
    <property type="entry name" value="FILAMENT-LIKE PLANT PROTEIN 4"/>
    <property type="match status" value="1"/>
</dbReference>
<keyword evidence="6" id="KW-1185">Reference proteome</keyword>
<proteinExistence type="inferred from homology"/>
<evidence type="ECO:0000313" key="6">
    <source>
        <dbReference type="Proteomes" id="UP001159364"/>
    </source>
</evidence>
<dbReference type="AlphaFoldDB" id="A0AAV8T9N6"/>
<dbReference type="SUPFAM" id="SSF57997">
    <property type="entry name" value="Tropomyosin"/>
    <property type="match status" value="1"/>
</dbReference>
<evidence type="ECO:0000256" key="1">
    <source>
        <dbReference type="ARBA" id="ARBA00005921"/>
    </source>
</evidence>
<organism evidence="5 6">
    <name type="scientific">Erythroxylum novogranatense</name>
    <dbReference type="NCBI Taxonomy" id="1862640"/>
    <lineage>
        <taxon>Eukaryota</taxon>
        <taxon>Viridiplantae</taxon>
        <taxon>Streptophyta</taxon>
        <taxon>Embryophyta</taxon>
        <taxon>Tracheophyta</taxon>
        <taxon>Spermatophyta</taxon>
        <taxon>Magnoliopsida</taxon>
        <taxon>eudicotyledons</taxon>
        <taxon>Gunneridae</taxon>
        <taxon>Pentapetalae</taxon>
        <taxon>rosids</taxon>
        <taxon>fabids</taxon>
        <taxon>Malpighiales</taxon>
        <taxon>Erythroxylaceae</taxon>
        <taxon>Erythroxylum</taxon>
    </lineage>
</organism>
<feature type="coiled-coil region" evidence="3">
    <location>
        <begin position="150"/>
        <end position="226"/>
    </location>
</feature>
<feature type="coiled-coil region" evidence="3">
    <location>
        <begin position="752"/>
        <end position="870"/>
    </location>
</feature>
<dbReference type="Proteomes" id="UP001159364">
    <property type="component" value="Linkage Group LG05"/>
</dbReference>
<evidence type="ECO:0000256" key="2">
    <source>
        <dbReference type="ARBA" id="ARBA00023054"/>
    </source>
</evidence>
<evidence type="ECO:0008006" key="7">
    <source>
        <dbReference type="Google" id="ProtNLM"/>
    </source>
</evidence>
<dbReference type="InterPro" id="IPR008587">
    <property type="entry name" value="FPP_plant"/>
</dbReference>